<feature type="domain" description="Sushi" evidence="20">
    <location>
        <begin position="543"/>
        <end position="599"/>
    </location>
</feature>
<dbReference type="OMA" id="YDDRIYW"/>
<comment type="caution">
    <text evidence="12">Lacks conserved residue(s) required for the propagation of feature annotation.</text>
</comment>
<feature type="domain" description="EGF-like" evidence="18">
    <location>
        <begin position="2225"/>
        <end position="2268"/>
    </location>
</feature>
<feature type="compositionally biased region" description="Basic residues" evidence="15">
    <location>
        <begin position="2716"/>
        <end position="2733"/>
    </location>
</feature>
<feature type="domain" description="Cadherin" evidence="19">
    <location>
        <begin position="1341"/>
        <end position="1431"/>
    </location>
</feature>
<dbReference type="InterPro" id="IPR050174">
    <property type="entry name" value="Protocadherin/Cadherin-CA"/>
</dbReference>
<feature type="compositionally biased region" description="Low complexity" evidence="15">
    <location>
        <begin position="2765"/>
        <end position="2783"/>
    </location>
</feature>
<evidence type="ECO:0000256" key="8">
    <source>
        <dbReference type="ARBA" id="ARBA00022989"/>
    </source>
</evidence>
<evidence type="ECO:0000313" key="21">
    <source>
        <dbReference type="Proteomes" id="UP000694845"/>
    </source>
</evidence>
<keyword evidence="6 17" id="KW-0732">Signal</keyword>
<dbReference type="Pfam" id="PF12662">
    <property type="entry name" value="cEGF"/>
    <property type="match status" value="2"/>
</dbReference>
<dbReference type="InterPro" id="IPR018097">
    <property type="entry name" value="EGF_Ca-bd_CS"/>
</dbReference>
<feature type="domain" description="Cadherin" evidence="19">
    <location>
        <begin position="712"/>
        <end position="810"/>
    </location>
</feature>
<dbReference type="PRINTS" id="PR00205">
    <property type="entry name" value="CADHERIN"/>
</dbReference>
<dbReference type="InterPro" id="IPR001881">
    <property type="entry name" value="EGF-like_Ca-bd_dom"/>
</dbReference>
<dbReference type="SUPFAM" id="SSF57184">
    <property type="entry name" value="Growth factor receptor domain"/>
    <property type="match status" value="2"/>
</dbReference>
<dbReference type="GO" id="GO:0005576">
    <property type="term" value="C:extracellular region"/>
    <property type="evidence" value="ECO:0007669"/>
    <property type="project" value="UniProtKB-SubCell"/>
</dbReference>
<dbReference type="SUPFAM" id="SSF57196">
    <property type="entry name" value="EGF/Laminin"/>
    <property type="match status" value="2"/>
</dbReference>
<keyword evidence="3" id="KW-0964">Secreted</keyword>
<feature type="domain" description="Cadherin" evidence="19">
    <location>
        <begin position="1227"/>
        <end position="1336"/>
    </location>
</feature>
<evidence type="ECO:0000256" key="16">
    <source>
        <dbReference type="SAM" id="Phobius"/>
    </source>
</evidence>
<evidence type="ECO:0000259" key="18">
    <source>
        <dbReference type="PROSITE" id="PS50026"/>
    </source>
</evidence>
<feature type="compositionally biased region" description="Basic and acidic residues" evidence="15">
    <location>
        <begin position="2609"/>
        <end position="2621"/>
    </location>
</feature>
<feature type="domain" description="Cadherin" evidence="19">
    <location>
        <begin position="920"/>
        <end position="1009"/>
    </location>
</feature>
<name>A0A8B7YZW4_ACAPL</name>
<gene>
    <name evidence="22" type="primary">LOC110983249</name>
</gene>
<feature type="domain" description="EGF-like" evidence="18">
    <location>
        <begin position="377"/>
        <end position="417"/>
    </location>
</feature>
<dbReference type="FunFam" id="2.120.10.30:FF:000241">
    <property type="entry name" value="Low-density lipoprotein receptor-related protein 6"/>
    <property type="match status" value="1"/>
</dbReference>
<dbReference type="GeneID" id="110983249"/>
<keyword evidence="16" id="KW-0472">Membrane</keyword>
<dbReference type="PROSITE" id="PS00010">
    <property type="entry name" value="ASX_HYDROXYL"/>
    <property type="match status" value="4"/>
</dbReference>
<feature type="compositionally biased region" description="Acidic residues" evidence="15">
    <location>
        <begin position="2829"/>
        <end position="2840"/>
    </location>
</feature>
<feature type="domain" description="Cadherin" evidence="19">
    <location>
        <begin position="2098"/>
        <end position="2198"/>
    </location>
</feature>
<evidence type="ECO:0000256" key="4">
    <source>
        <dbReference type="ARBA" id="ARBA00022536"/>
    </source>
</evidence>
<dbReference type="CDD" id="cd11304">
    <property type="entry name" value="Cadherin_repeat"/>
    <property type="match status" value="12"/>
</dbReference>
<dbReference type="SMART" id="SM00181">
    <property type="entry name" value="EGF"/>
    <property type="match status" value="11"/>
</dbReference>
<keyword evidence="21" id="KW-1185">Reference proteome</keyword>
<feature type="domain" description="Cadherin" evidence="19">
    <location>
        <begin position="1431"/>
        <end position="1536"/>
    </location>
</feature>
<comment type="subcellular location">
    <subcellularLocation>
        <location evidence="1">Membrane</location>
        <topology evidence="1">Single-pass membrane protein</topology>
    </subcellularLocation>
    <subcellularLocation>
        <location evidence="2">Secreted</location>
    </subcellularLocation>
</comment>
<dbReference type="PANTHER" id="PTHR24028">
    <property type="entry name" value="CADHERIN-87A"/>
    <property type="match status" value="1"/>
</dbReference>
<feature type="disulfide bond" evidence="12">
    <location>
        <begin position="2438"/>
        <end position="2447"/>
    </location>
</feature>
<dbReference type="SMART" id="SM00112">
    <property type="entry name" value="CA"/>
    <property type="match status" value="13"/>
</dbReference>
<dbReference type="GO" id="GO:0007399">
    <property type="term" value="P:nervous system development"/>
    <property type="evidence" value="ECO:0007669"/>
    <property type="project" value="UniProtKB-ARBA"/>
</dbReference>
<feature type="domain" description="EGF-like" evidence="18">
    <location>
        <begin position="2312"/>
        <end position="2348"/>
    </location>
</feature>
<evidence type="ECO:0000256" key="17">
    <source>
        <dbReference type="SAM" id="SignalP"/>
    </source>
</evidence>
<keyword evidence="8 16" id="KW-1133">Transmembrane helix</keyword>
<dbReference type="PROSITE" id="PS00022">
    <property type="entry name" value="EGF_1"/>
    <property type="match status" value="3"/>
</dbReference>
<feature type="signal peptide" evidence="17">
    <location>
        <begin position="1"/>
        <end position="18"/>
    </location>
</feature>
<keyword evidence="4 12" id="KW-0245">EGF-like domain</keyword>
<dbReference type="Pfam" id="PF00058">
    <property type="entry name" value="Ldl_recept_b"/>
    <property type="match status" value="1"/>
</dbReference>
<dbReference type="PROSITE" id="PS50923">
    <property type="entry name" value="SUSHI"/>
    <property type="match status" value="1"/>
</dbReference>
<dbReference type="InterPro" id="IPR000436">
    <property type="entry name" value="Sushi_SCR_CCP_dom"/>
</dbReference>
<sequence>MWALAVLTVLLMAIPGHTMPDHIPDDVEAYLIFSSQYRIVRFNVDVTDSKVLQQDTHDTVALDFDYEAGLFYWSDQDDKKIYRAPLDGGNKEVVVSTGDDSQVDGVAVDWVNNQLYWTDLAFGTISRLNLNGFTDLSVVIATNAGNPRGIVLDPRNDVMYFTNVNNWAPNIQRARMSNGTQQQVIVSRNLLKPNAITMDYDTDRLYFADAWTDRIESCNVDGSDRTVLLNRRFYFHPFDLTLYDDRIYWTDLYQHTIVSAHKDTGGDRIFISGPFVFPHVIHAVHPSRQLSHAPNYCEANGGRGMCESNCTAFSTGYSCSCNSGYALNDDLLTCSDINECGIDNGGCSHHCNNMEGTFQCQCIDGFALLPDGVTCADNNECNNNRGGCEYACHNTDSGYYCSCSNGYELRSDQRTCQDINECLPTSPCPVEAQCINQDGSYRCMCPNGYIYDTMNGICADVDECLAGQGTCTQRCDNQPGSFSCSCHDGFVLDGDGVSCSDVNECEDSLHACQQNCVNIIGSFVCLCNDGFQPVGDGQSCIAIDCGQPGSIDGFNMSCTGTTYGSRCSLSCIQGTRIGSSTIICQQNGVWSVSTAECIATEDTEGVNDPPLAIVPSSFSIPEDTVNGTVLGMLHTVDPDNHQSYTYTLTSDPSGKFYIDTSGDTLKTHGGFDYETDPAYTIHVTSVDSGTPPLSGTFDLSISILDVNETPRKPTLTSNTIGEHAAVGDQVGTILASDPDQGQDQTFSLLSSGHGKFDIQGDQLLVAGSLNFEHVNTYSVVVQVEDSGSPRLSNVMTFAIMVQDENDAPTAVRLSATAIPETSPDSATAVGTVIGVLTTNDEDRGDSHTYTLQGPLSSCFSISNSDLTVAETSCFDHEINPSIPLNITSTDSAGLTIQHMFTISVTDVNDPPFGILLSSSTVQEHIAVNTIVGTLTVEDPDQGDTHQLSIVTGGSLFAVHGNALVVSADLSYTDYPTGITVAIQATDTGNQSYIEMFSISVQNVNEPPNDINWQVTARCTPEEESITGVSIHACVTENTAPDTLIATAVVTDPDFDTVSLQIIDSANIFVLDQSGALKVGQQGLNFESPLVGEVHSVFVVAEDPGRLTSTSQFTVKIINENDPPTRVEISRTFVGASTAIGQSAAVLQCIDEDATDTHTFSLVNNTENMFAIVGNELRVQQDLSALAGNQFAIEVQCSDGAAELMTPATFVITVYRDSASGGSGSAINISLSHSSISEQQPANTLVGTLSAEIMPTSLFNFTIVGGASRLFSIQPGVGGNPPELRTTQPLDFEEASMHYVIIRAETGENSAVKTFLITVLDVNEPPGSLTFHYSPVHENQQGALVGIVSAIDPDEGDTVTFQILNDPSSAFDLQDGATLNSKRVVTRRAVDFEMETSLSLVLAARDPHALAQVSESPEYIIQVLNINEAPTDILISQAAIDENRAQGTVIGTLSVIDPDTPRTQQHFICSLQDSAQGLFRLNGFDIEVLQSQRLDYEIFAASGKMPTVVVECSDDGSLSVSRHFEITVRDVAEQPYDIQSATGVYEIMENNEAGAVIAHLNTLDPDTVDQSTFLYTVSDRDTFEIVGNMLIAQIQLNYERRRFYDIQITTTDADGLSFTEGVTVTVLDGNDPPTGIVMTQISTLSADSPSGMVIATLDAIDEDRAQQHQFNIQTQTPGGALQITSGNKLAVANGTLHEHSVQVTFVVRDLNGVTLLIHVQTFTISVLGVNLSPTDIQLTGSSVLEGSVVGTVVGNIQVQDPSDSDQRFYCTLLDDAGGRFDIVNFGGEIQLQVAYSEGLDFETASSHSIRISCRDSLPQNTIEKTFVIDVLDGPERPTGIVFTNAADDDTTTNVNPPNLSNFQGHVITLPIATIREDAQDGIGIVAYVTVIAADGTPASDQSALVSSLISENEYNRLNRLGRRKRAALRLHARSKREAGNVPFVIPEIGQYILVSGALDHETQREYMLYVKASYRDTPNLVVTGQLRVVVFDVDEAPLDMSLSPIMVSEGALIDTQVGQLSINDPDGTQTAYVYTMISLGTPFYIQQHRVLVQRLLDHETTPIITIQVKVAELNTNLELVKNFDIGITDTPEPPTALTVDGNTTLTIPETLNVGESLGNFVVTDPDTAGGFAFSFFVDEDSHSFFSISGDQLLLARRLDAWTTNVLSLFIQVTDPTYLSFRQVITVRVTSDDRCSQPGYCSPYATCLRGFCTCKAGFTGDGFTCSDIDECTPFPCHVLHSIPGQCVNGFGGIRNFSCSCLPGWSGRDCTMEVDSCQQNQCSPLGTVKCVNVANTVRYTCECKRGFEGPLCDGDADDCADHQCQNGAKCIDGVGIYTCQCVAPYEGYFCELDPRLCDGAKCAYNGSCIPLPNGQHECRCSDPILSDCSGCAFGYGGENCKPCDPPFTGQNCDIDSRICDPNPCTYGGVCIPDVDKYSCVCPENLATKECTPRVVPLGTGNDNGTDHGTFPIWTVIVIVLVLVAIVIGMGFLMVRRYRRVPYKGSDPFVPWRARFRSDSEQVMVTPDQDHRTQHHPSMDFIPEDYQTQDNPPQDYPPVDYAERDYPMDGNEEAKVQVASSVPTPTEAVAKASTPEAPAAVSTGAEALPTAAKAEDTKQIPKDKPPPYSPPDNLFLASALGLLPPGYEVKGQQVDINSGKEKQEKAQMGGDLAVAQFMETLAMPLSDRGTLQAKGSNLDQWEQAQLGLVKENVPEQGDKRVRKKSAGRRPSVTRKHSVGAVAYQNPIFIPENPVLSKQAATEMRQDGESSVGAVQPPSQSSPQSVSGNRKTSTSATLNGNHDDITEDQNRSNKLSLTKSPSDITKQNPIFQDSDNEDLDDDPFE</sequence>
<dbReference type="PROSITE" id="PS50268">
    <property type="entry name" value="CADHERIN_2"/>
    <property type="match status" value="12"/>
</dbReference>
<dbReference type="InterPro" id="IPR049883">
    <property type="entry name" value="NOTCH1_EGF-like"/>
</dbReference>
<protein>
    <submittedName>
        <fullName evidence="22">Protocadherin Fat 4-like</fullName>
    </submittedName>
</protein>
<dbReference type="Proteomes" id="UP000694845">
    <property type="component" value="Unplaced"/>
</dbReference>
<evidence type="ECO:0000256" key="5">
    <source>
        <dbReference type="ARBA" id="ARBA00022692"/>
    </source>
</evidence>
<dbReference type="Pfam" id="PF07645">
    <property type="entry name" value="EGF_CA"/>
    <property type="match status" value="2"/>
</dbReference>
<feature type="domain" description="EGF-like" evidence="18">
    <location>
        <begin position="418"/>
        <end position="455"/>
    </location>
</feature>
<feature type="repeat" description="LDL-receptor class B" evidence="14">
    <location>
        <begin position="203"/>
        <end position="246"/>
    </location>
</feature>
<evidence type="ECO:0000256" key="1">
    <source>
        <dbReference type="ARBA" id="ARBA00004167"/>
    </source>
</evidence>
<feature type="compositionally biased region" description="Polar residues" evidence="15">
    <location>
        <begin position="2807"/>
        <end position="2828"/>
    </location>
</feature>
<evidence type="ECO:0000256" key="9">
    <source>
        <dbReference type="ARBA" id="ARBA00023157"/>
    </source>
</evidence>
<keyword evidence="11" id="KW-0106">Calcium</keyword>
<dbReference type="Pfam" id="PF14670">
    <property type="entry name" value="FXa_inhibition"/>
    <property type="match status" value="1"/>
</dbReference>
<feature type="transmembrane region" description="Helical" evidence="16">
    <location>
        <begin position="2467"/>
        <end position="2491"/>
    </location>
</feature>
<feature type="repeat" description="LDL-receptor class B" evidence="14">
    <location>
        <begin position="69"/>
        <end position="112"/>
    </location>
</feature>
<dbReference type="InterPro" id="IPR015919">
    <property type="entry name" value="Cadherin-like_sf"/>
</dbReference>
<dbReference type="Gene3D" id="2.120.10.30">
    <property type="entry name" value="TolB, C-terminal domain"/>
    <property type="match status" value="1"/>
</dbReference>
<keyword evidence="10" id="KW-0325">Glycoprotein</keyword>
<feature type="disulfide bond" evidence="12">
    <location>
        <begin position="2338"/>
        <end position="2347"/>
    </location>
</feature>
<feature type="domain" description="Cadherin" evidence="19">
    <location>
        <begin position="1034"/>
        <end position="1125"/>
    </location>
</feature>
<dbReference type="InterPro" id="IPR000152">
    <property type="entry name" value="EGF-type_Asp/Asn_hydroxyl_site"/>
</dbReference>
<dbReference type="SMART" id="SM00179">
    <property type="entry name" value="EGF_CA"/>
    <property type="match status" value="9"/>
</dbReference>
<dbReference type="GO" id="GO:0007156">
    <property type="term" value="P:homophilic cell adhesion via plasma membrane adhesion molecules"/>
    <property type="evidence" value="ECO:0007669"/>
    <property type="project" value="InterPro"/>
</dbReference>
<dbReference type="InterPro" id="IPR002126">
    <property type="entry name" value="Cadherin-like_dom"/>
</dbReference>
<dbReference type="RefSeq" id="XP_022098055.1">
    <property type="nucleotide sequence ID" value="XM_022242363.1"/>
</dbReference>
<dbReference type="InterPro" id="IPR035976">
    <property type="entry name" value="Sushi/SCR/CCP_sf"/>
</dbReference>
<reference evidence="22" key="1">
    <citation type="submission" date="2025-08" db="UniProtKB">
        <authorList>
            <consortium name="RefSeq"/>
        </authorList>
    </citation>
    <scope>IDENTIFICATION</scope>
</reference>
<dbReference type="PROSITE" id="PS01186">
    <property type="entry name" value="EGF_2"/>
    <property type="match status" value="7"/>
</dbReference>
<dbReference type="GO" id="GO:0005509">
    <property type="term" value="F:calcium ion binding"/>
    <property type="evidence" value="ECO:0007669"/>
    <property type="project" value="UniProtKB-UniRule"/>
</dbReference>
<keyword evidence="7" id="KW-0677">Repeat</keyword>
<evidence type="ECO:0000256" key="13">
    <source>
        <dbReference type="PROSITE-ProRule" id="PRU00302"/>
    </source>
</evidence>
<evidence type="ECO:0000256" key="14">
    <source>
        <dbReference type="PROSITE-ProRule" id="PRU00461"/>
    </source>
</evidence>
<feature type="repeat" description="LDL-receptor class B" evidence="14">
    <location>
        <begin position="113"/>
        <end position="156"/>
    </location>
</feature>
<evidence type="ECO:0000259" key="19">
    <source>
        <dbReference type="PROSITE" id="PS50268"/>
    </source>
</evidence>
<dbReference type="GO" id="GO:0005886">
    <property type="term" value="C:plasma membrane"/>
    <property type="evidence" value="ECO:0007669"/>
    <property type="project" value="TreeGrafter"/>
</dbReference>
<feature type="domain" description="Cadherin" evidence="19">
    <location>
        <begin position="830"/>
        <end position="912"/>
    </location>
</feature>
<dbReference type="PANTHER" id="PTHR24028:SF316">
    <property type="entry name" value="NEURAL-CADHERIN-LIKE"/>
    <property type="match status" value="1"/>
</dbReference>
<dbReference type="KEGG" id="aplc:110983249"/>
<dbReference type="OrthoDB" id="10043560at2759"/>
<feature type="region of interest" description="Disordered" evidence="15">
    <location>
        <begin position="2607"/>
        <end position="2626"/>
    </location>
</feature>
<dbReference type="InterPro" id="IPR026823">
    <property type="entry name" value="cEGF"/>
</dbReference>
<dbReference type="SUPFAM" id="SSF57535">
    <property type="entry name" value="Complement control module/SCR domain"/>
    <property type="match status" value="1"/>
</dbReference>
<feature type="compositionally biased region" description="Polar residues" evidence="15">
    <location>
        <begin position="2784"/>
        <end position="2795"/>
    </location>
</feature>
<evidence type="ECO:0000256" key="3">
    <source>
        <dbReference type="ARBA" id="ARBA00022525"/>
    </source>
</evidence>
<organism evidence="21 22">
    <name type="scientific">Acanthaster planci</name>
    <name type="common">Crown-of-thorns starfish</name>
    <dbReference type="NCBI Taxonomy" id="133434"/>
    <lineage>
        <taxon>Eukaryota</taxon>
        <taxon>Metazoa</taxon>
        <taxon>Echinodermata</taxon>
        <taxon>Eleutherozoa</taxon>
        <taxon>Asterozoa</taxon>
        <taxon>Asteroidea</taxon>
        <taxon>Valvatacea</taxon>
        <taxon>Valvatida</taxon>
        <taxon>Acanthasteridae</taxon>
        <taxon>Acanthaster</taxon>
    </lineage>
</organism>
<evidence type="ECO:0000256" key="10">
    <source>
        <dbReference type="ARBA" id="ARBA00023180"/>
    </source>
</evidence>
<evidence type="ECO:0000256" key="12">
    <source>
        <dbReference type="PROSITE-ProRule" id="PRU00076"/>
    </source>
</evidence>
<evidence type="ECO:0000256" key="15">
    <source>
        <dbReference type="SAM" id="MobiDB-lite"/>
    </source>
</evidence>
<feature type="chain" id="PRO_5034463897" evidence="17">
    <location>
        <begin position="19"/>
        <end position="2840"/>
    </location>
</feature>
<dbReference type="FunFam" id="2.10.25.10:FF:000038">
    <property type="entry name" value="Fibrillin 2"/>
    <property type="match status" value="2"/>
</dbReference>
<keyword evidence="5 16" id="KW-0812">Transmembrane</keyword>
<dbReference type="FunFam" id="2.10.25.10:FF:000240">
    <property type="entry name" value="Vitamin K-dependent protein S"/>
    <property type="match status" value="2"/>
</dbReference>
<feature type="domain" description="Cadherin" evidence="19">
    <location>
        <begin position="1871"/>
        <end position="2005"/>
    </location>
</feature>
<accession>A0A8B7YZW4</accession>
<dbReference type="SUPFAM" id="SSF63825">
    <property type="entry name" value="YWTD domain"/>
    <property type="match status" value="1"/>
</dbReference>
<dbReference type="Gene3D" id="2.60.40.60">
    <property type="entry name" value="Cadherins"/>
    <property type="match status" value="11"/>
</dbReference>
<evidence type="ECO:0000256" key="11">
    <source>
        <dbReference type="PROSITE-ProRule" id="PRU00043"/>
    </source>
</evidence>
<dbReference type="InterPro" id="IPR011042">
    <property type="entry name" value="6-blade_b-propeller_TolB-like"/>
</dbReference>
<feature type="domain" description="Cadherin" evidence="19">
    <location>
        <begin position="1998"/>
        <end position="2095"/>
    </location>
</feature>
<dbReference type="FunFam" id="2.10.25.10:FF:000045">
    <property type="entry name" value="Slit guidance ligand 2"/>
    <property type="match status" value="1"/>
</dbReference>
<evidence type="ECO:0000313" key="22">
    <source>
        <dbReference type="RefSeq" id="XP_022098055.1"/>
    </source>
</evidence>
<feature type="region of interest" description="Disordered" evidence="15">
    <location>
        <begin position="2705"/>
        <end position="2840"/>
    </location>
</feature>
<dbReference type="Pfam" id="PF00008">
    <property type="entry name" value="EGF"/>
    <property type="match status" value="1"/>
</dbReference>
<dbReference type="Gene3D" id="2.10.70.10">
    <property type="entry name" value="Complement Module, domain 1"/>
    <property type="match status" value="1"/>
</dbReference>
<feature type="compositionally biased region" description="Basic and acidic residues" evidence="15">
    <location>
        <begin position="2796"/>
        <end position="2806"/>
    </location>
</feature>
<feature type="domain" description="Cadherin" evidence="19">
    <location>
        <begin position="1538"/>
        <end position="1634"/>
    </location>
</feature>
<dbReference type="InterPro" id="IPR009030">
    <property type="entry name" value="Growth_fac_rcpt_cys_sf"/>
</dbReference>
<dbReference type="InterPro" id="IPR000742">
    <property type="entry name" value="EGF"/>
</dbReference>
<feature type="disulfide bond" evidence="12">
    <location>
        <begin position="2300"/>
        <end position="2309"/>
    </location>
</feature>
<dbReference type="CDD" id="cd00054">
    <property type="entry name" value="EGF_CA"/>
    <property type="match status" value="6"/>
</dbReference>
<dbReference type="InterPro" id="IPR000033">
    <property type="entry name" value="LDLR_classB_rpt"/>
</dbReference>
<dbReference type="FunFam" id="2.10.25.10:FF:000037">
    <property type="entry name" value="Signal peptide, CUB domain and EGF-like domain-containing 2"/>
    <property type="match status" value="1"/>
</dbReference>
<dbReference type="Gene3D" id="2.10.25.10">
    <property type="entry name" value="Laminin"/>
    <property type="match status" value="9"/>
</dbReference>
<feature type="domain" description="EGF-like" evidence="18">
    <location>
        <begin position="2412"/>
        <end position="2448"/>
    </location>
</feature>
<feature type="domain" description="EGF-like" evidence="18">
    <location>
        <begin position="2270"/>
        <end position="2310"/>
    </location>
</feature>
<evidence type="ECO:0000259" key="20">
    <source>
        <dbReference type="PROSITE" id="PS50923"/>
    </source>
</evidence>
<evidence type="ECO:0000256" key="6">
    <source>
        <dbReference type="ARBA" id="ARBA00022729"/>
    </source>
</evidence>
<dbReference type="SUPFAM" id="SSF49313">
    <property type="entry name" value="Cadherin-like"/>
    <property type="match status" value="13"/>
</dbReference>
<dbReference type="PROSITE" id="PS01187">
    <property type="entry name" value="EGF_CA"/>
    <property type="match status" value="3"/>
</dbReference>
<keyword evidence="9 12" id="KW-1015">Disulfide bond</keyword>
<dbReference type="CDD" id="cd00033">
    <property type="entry name" value="CCP"/>
    <property type="match status" value="1"/>
</dbReference>
<feature type="domain" description="Cadherin" evidence="19">
    <location>
        <begin position="612"/>
        <end position="715"/>
    </location>
</feature>
<evidence type="ECO:0000256" key="7">
    <source>
        <dbReference type="ARBA" id="ARBA00022737"/>
    </source>
</evidence>
<dbReference type="SMART" id="SM00135">
    <property type="entry name" value="LY"/>
    <property type="match status" value="5"/>
</dbReference>
<feature type="disulfide bond" evidence="12">
    <location>
        <begin position="2258"/>
        <end position="2267"/>
    </location>
</feature>
<proteinExistence type="predicted"/>
<dbReference type="SMART" id="SM00032">
    <property type="entry name" value="CCP"/>
    <property type="match status" value="1"/>
</dbReference>
<dbReference type="PROSITE" id="PS50026">
    <property type="entry name" value="EGF_3"/>
    <property type="match status" value="6"/>
</dbReference>
<evidence type="ECO:0000256" key="2">
    <source>
        <dbReference type="ARBA" id="ARBA00004613"/>
    </source>
</evidence>
<keyword evidence="13" id="KW-0768">Sushi</keyword>
<dbReference type="Pfam" id="PF00028">
    <property type="entry name" value="Cadherin"/>
    <property type="match status" value="2"/>
</dbReference>
<dbReference type="PROSITE" id="PS51120">
    <property type="entry name" value="LDLRB"/>
    <property type="match status" value="3"/>
</dbReference>